<comment type="caution">
    <text evidence="1">The sequence shown here is derived from an EMBL/GenBank/DDBJ whole genome shotgun (WGS) entry which is preliminary data.</text>
</comment>
<dbReference type="RefSeq" id="WP_243406663.1">
    <property type="nucleotide sequence ID" value="NZ_QENY01000001.1"/>
</dbReference>
<reference evidence="1 2" key="1">
    <citation type="submission" date="2018-05" db="EMBL/GenBank/DDBJ databases">
        <title>Genomic Encyclopedia of Type Strains, Phase IV (KMG-IV): sequencing the most valuable type-strain genomes for metagenomic binning, comparative biology and taxonomic classification.</title>
        <authorList>
            <person name="Goeker M."/>
        </authorList>
    </citation>
    <scope>NUCLEOTIDE SEQUENCE [LARGE SCALE GENOMIC DNA]</scope>
    <source>
        <strain evidence="1 2">DSM 100333</strain>
    </source>
</reference>
<accession>A0A2U0UNW5</accession>
<dbReference type="EMBL" id="QENY01000001">
    <property type="protein sequence ID" value="PVX59332.1"/>
    <property type="molecule type" value="Genomic_DNA"/>
</dbReference>
<evidence type="ECO:0000313" key="1">
    <source>
        <dbReference type="EMBL" id="PVX59332.1"/>
    </source>
</evidence>
<dbReference type="AlphaFoldDB" id="A0A2U0UNW5"/>
<keyword evidence="2" id="KW-1185">Reference proteome</keyword>
<evidence type="ECO:0000313" key="2">
    <source>
        <dbReference type="Proteomes" id="UP000245870"/>
    </source>
</evidence>
<name>A0A2U0UNW5_9BACT</name>
<proteinExistence type="predicted"/>
<gene>
    <name evidence="1" type="ORF">C7379_101102</name>
</gene>
<protein>
    <submittedName>
        <fullName evidence="1">Uncharacterized protein</fullName>
    </submittedName>
</protein>
<dbReference type="Proteomes" id="UP000245870">
    <property type="component" value="Unassembled WGS sequence"/>
</dbReference>
<sequence length="185" mass="21711">MRENMDNKVDYETLFRNNIANYLREKSQVDEVLPDAPDIEALWASIGEAYLPDAIREFNDYPKVVLGWIMYVGMAVAKFWDADWERYSQINNIYIYLRDKRDYDHLDDYIKEEVLQLDKAGANLLQDIVSECAARVYNQFLHLSLQSGTEPAFRAFVAALHEMYRMGAAMQLKRMGYHMTSLRDM</sequence>
<organism evidence="1 2">
    <name type="scientific">Hallella colorans</name>
    <dbReference type="NCBI Taxonomy" id="1703337"/>
    <lineage>
        <taxon>Bacteria</taxon>
        <taxon>Pseudomonadati</taxon>
        <taxon>Bacteroidota</taxon>
        <taxon>Bacteroidia</taxon>
        <taxon>Bacteroidales</taxon>
        <taxon>Prevotellaceae</taxon>
        <taxon>Hallella</taxon>
    </lineage>
</organism>